<evidence type="ECO:0000256" key="1">
    <source>
        <dbReference type="ARBA" id="ARBA00022723"/>
    </source>
</evidence>
<evidence type="ECO:0000313" key="9">
    <source>
        <dbReference type="Proteomes" id="UP000001074"/>
    </source>
</evidence>
<sequence length="429" mass="49021">MAVGTALAGLPAEINCPICLDGLRDPVTIKCGHNCPSCIQQSWADVQDRFPCPVCRHPCKERHLWSNTQLGRSPGAKMKQQEEKRLCEKHKALTLFCEEDRELLCPLCTQPPDHQGHQVRPMEEAASHHRQRLSSYIEPLKEQVADAQKSISIQSKKPLELREKVETQRLELLSEFEDLRQFLERDQEAVLSRLADEEKASEKKLSAIITEFSKYNSTLKGLLSQVVKCTVLTDVELLLQITSFYKHSEGFSPSMFSVQLRREGCSFPFQYSALQKITKTFRVDIILDPETAHLTVSEDKKCVRYTKRMQDVPDFPKRFTVNTVVLGFPYFHSGRHFWEVDVGEIGVCKDSLSTRWRSPSACRGGWRIRQQGNSYDAPGAGTIPLLSEVKPRGISIFLDYEMGEISFYNMTDKSHIYTFTDTFNLPLRP</sequence>
<dbReference type="STRING" id="59463.ENSMLUP00000012753"/>
<evidence type="ECO:0000259" key="5">
    <source>
        <dbReference type="PROSITE" id="PS50089"/>
    </source>
</evidence>
<dbReference type="InterPro" id="IPR001841">
    <property type="entry name" value="Znf_RING"/>
</dbReference>
<feature type="domain" description="RING-type" evidence="5">
    <location>
        <begin position="16"/>
        <end position="56"/>
    </location>
</feature>
<dbReference type="Pfam" id="PF00622">
    <property type="entry name" value="SPRY"/>
    <property type="match status" value="1"/>
</dbReference>
<dbReference type="InterPro" id="IPR003879">
    <property type="entry name" value="Butyrophylin_SPRY"/>
</dbReference>
<reference evidence="8 9" key="1">
    <citation type="journal article" date="2011" name="Nature">
        <title>A high-resolution map of human evolutionary constraint using 29 mammals.</title>
        <authorList>
            <person name="Lindblad-Toh K."/>
            <person name="Garber M."/>
            <person name="Zuk O."/>
            <person name="Lin M.F."/>
            <person name="Parker B.J."/>
            <person name="Washietl S."/>
            <person name="Kheradpour P."/>
            <person name="Ernst J."/>
            <person name="Jordan G."/>
            <person name="Mauceli E."/>
            <person name="Ward L.D."/>
            <person name="Lowe C.B."/>
            <person name="Holloway A.K."/>
            <person name="Clamp M."/>
            <person name="Gnerre S."/>
            <person name="Alfoldi J."/>
            <person name="Beal K."/>
            <person name="Chang J."/>
            <person name="Clawson H."/>
            <person name="Cuff J."/>
            <person name="Di Palma F."/>
            <person name="Fitzgerald S."/>
            <person name="Flicek P."/>
            <person name="Guttman M."/>
            <person name="Hubisz M.J."/>
            <person name="Jaffe D.B."/>
            <person name="Jungreis I."/>
            <person name="Kent W.J."/>
            <person name="Kostka D."/>
            <person name="Lara M."/>
            <person name="Martins A.L."/>
            <person name="Massingham T."/>
            <person name="Moltke I."/>
            <person name="Raney B.J."/>
            <person name="Rasmussen M.D."/>
            <person name="Robinson J."/>
            <person name="Stark A."/>
            <person name="Vilella A.J."/>
            <person name="Wen J."/>
            <person name="Xie X."/>
            <person name="Zody M.C."/>
            <person name="Baldwin J."/>
            <person name="Bloom T."/>
            <person name="Chin C.W."/>
            <person name="Heiman D."/>
            <person name="Nicol R."/>
            <person name="Nusbaum C."/>
            <person name="Young S."/>
            <person name="Wilkinson J."/>
            <person name="Worley K.C."/>
            <person name="Kovar C.L."/>
            <person name="Muzny D.M."/>
            <person name="Gibbs R.A."/>
            <person name="Cree A."/>
            <person name="Dihn H.H."/>
            <person name="Fowler G."/>
            <person name="Jhangiani S."/>
            <person name="Joshi V."/>
            <person name="Lee S."/>
            <person name="Lewis L.R."/>
            <person name="Nazareth L.V."/>
            <person name="Okwuonu G."/>
            <person name="Santibanez J."/>
            <person name="Warren W.C."/>
            <person name="Mardis E.R."/>
            <person name="Weinstock G.M."/>
            <person name="Wilson R.K."/>
            <person name="Delehaunty K."/>
            <person name="Dooling D."/>
            <person name="Fronik C."/>
            <person name="Fulton L."/>
            <person name="Fulton B."/>
            <person name="Graves T."/>
            <person name="Minx P."/>
            <person name="Sodergren E."/>
            <person name="Birney E."/>
            <person name="Margulies E.H."/>
            <person name="Herrero J."/>
            <person name="Green E.D."/>
            <person name="Haussler D."/>
            <person name="Siepel A."/>
            <person name="Goldman N."/>
            <person name="Pollard K.S."/>
            <person name="Pedersen J.S."/>
            <person name="Lander E.S."/>
            <person name="Kellis M."/>
        </authorList>
    </citation>
    <scope>NUCLEOTIDE SEQUENCE [LARGE SCALE GENOMIC DNA]</scope>
</reference>
<dbReference type="SMART" id="SM00336">
    <property type="entry name" value="BBOX"/>
    <property type="match status" value="1"/>
</dbReference>
<keyword evidence="3" id="KW-0862">Zinc</keyword>
<dbReference type="HOGENOM" id="CLU_013137_0_3_1"/>
<dbReference type="Gene3D" id="3.30.40.10">
    <property type="entry name" value="Zinc/RING finger domain, C3HC4 (zinc finger)"/>
    <property type="match status" value="1"/>
</dbReference>
<organism evidence="8 9">
    <name type="scientific">Myotis lucifugus</name>
    <name type="common">Little brown bat</name>
    <dbReference type="NCBI Taxonomy" id="59463"/>
    <lineage>
        <taxon>Eukaryota</taxon>
        <taxon>Metazoa</taxon>
        <taxon>Chordata</taxon>
        <taxon>Craniata</taxon>
        <taxon>Vertebrata</taxon>
        <taxon>Euteleostomi</taxon>
        <taxon>Mammalia</taxon>
        <taxon>Eutheria</taxon>
        <taxon>Laurasiatheria</taxon>
        <taxon>Chiroptera</taxon>
        <taxon>Yangochiroptera</taxon>
        <taxon>Vespertilionidae</taxon>
        <taxon>Myotis</taxon>
    </lineage>
</organism>
<dbReference type="PROSITE" id="PS50089">
    <property type="entry name" value="ZF_RING_2"/>
    <property type="match status" value="1"/>
</dbReference>
<feature type="domain" description="B box-type" evidence="6">
    <location>
        <begin position="82"/>
        <end position="122"/>
    </location>
</feature>
<dbReference type="InParanoid" id="G1PP41"/>
<dbReference type="eggNOG" id="KOG2177">
    <property type="taxonomic scope" value="Eukaryota"/>
</dbReference>
<feature type="domain" description="B30.2/SPRY" evidence="7">
    <location>
        <begin position="263"/>
        <end position="429"/>
    </location>
</feature>
<dbReference type="InterPro" id="IPR013320">
    <property type="entry name" value="ConA-like_dom_sf"/>
</dbReference>
<reference evidence="8" key="3">
    <citation type="submission" date="2025-09" db="UniProtKB">
        <authorList>
            <consortium name="Ensembl"/>
        </authorList>
    </citation>
    <scope>IDENTIFICATION</scope>
</reference>
<evidence type="ECO:0000256" key="3">
    <source>
        <dbReference type="ARBA" id="ARBA00022833"/>
    </source>
</evidence>
<protein>
    <recommendedName>
        <fullName evidence="10">Tripartite motif containing 75, pseudogene</fullName>
    </recommendedName>
</protein>
<dbReference type="PROSITE" id="PS50119">
    <property type="entry name" value="ZF_BBOX"/>
    <property type="match status" value="1"/>
</dbReference>
<dbReference type="InterPro" id="IPR003877">
    <property type="entry name" value="SPRY_dom"/>
</dbReference>
<dbReference type="FunFam" id="2.60.120.920:FF:000004">
    <property type="entry name" value="Butyrophilin subfamily 1 member A1"/>
    <property type="match status" value="1"/>
</dbReference>
<keyword evidence="9" id="KW-1185">Reference proteome</keyword>
<proteinExistence type="predicted"/>
<evidence type="ECO:0000259" key="7">
    <source>
        <dbReference type="PROSITE" id="PS50188"/>
    </source>
</evidence>
<dbReference type="SMART" id="SM00589">
    <property type="entry name" value="PRY"/>
    <property type="match status" value="1"/>
</dbReference>
<dbReference type="Gene3D" id="3.30.160.60">
    <property type="entry name" value="Classic Zinc Finger"/>
    <property type="match status" value="1"/>
</dbReference>
<dbReference type="InterPro" id="IPR043136">
    <property type="entry name" value="B30.2/SPRY_sf"/>
</dbReference>
<dbReference type="SUPFAM" id="SSF49899">
    <property type="entry name" value="Concanavalin A-like lectins/glucanases"/>
    <property type="match status" value="1"/>
</dbReference>
<dbReference type="CDD" id="cd15829">
    <property type="entry name" value="SPRY_PRY_TRIM75"/>
    <property type="match status" value="1"/>
</dbReference>
<keyword evidence="2 4" id="KW-0863">Zinc-finger</keyword>
<dbReference type="SMART" id="SM00184">
    <property type="entry name" value="RING"/>
    <property type="match status" value="1"/>
</dbReference>
<dbReference type="InterPro" id="IPR035785">
    <property type="entry name" value="SPRY/PRY_TRIM75"/>
</dbReference>
<dbReference type="PRINTS" id="PR01407">
    <property type="entry name" value="BUTYPHLNCDUF"/>
</dbReference>
<dbReference type="Ensembl" id="ENSMLUT00000014020.2">
    <property type="protein sequence ID" value="ENSMLUP00000012753.2"/>
    <property type="gene ID" value="ENSMLUG00000014018.2"/>
</dbReference>
<reference evidence="8" key="2">
    <citation type="submission" date="2025-08" db="UniProtKB">
        <authorList>
            <consortium name="Ensembl"/>
        </authorList>
    </citation>
    <scope>IDENTIFICATION</scope>
</reference>
<dbReference type="SUPFAM" id="SSF57845">
    <property type="entry name" value="B-box zinc-binding domain"/>
    <property type="match status" value="1"/>
</dbReference>
<evidence type="ECO:0008006" key="10">
    <source>
        <dbReference type="Google" id="ProtNLM"/>
    </source>
</evidence>
<dbReference type="InterPro" id="IPR000315">
    <property type="entry name" value="Znf_B-box"/>
</dbReference>
<dbReference type="GeneTree" id="ENSGT00940000162839"/>
<dbReference type="OMA" id="CVRFTKR"/>
<evidence type="ECO:0000256" key="2">
    <source>
        <dbReference type="ARBA" id="ARBA00022771"/>
    </source>
</evidence>
<name>G1PP41_MYOLU</name>
<dbReference type="PANTHER" id="PTHR24103">
    <property type="entry name" value="E3 UBIQUITIN-PROTEIN LIGASE TRIM"/>
    <property type="match status" value="1"/>
</dbReference>
<accession>G1PP41</accession>
<dbReference type="InterPro" id="IPR013083">
    <property type="entry name" value="Znf_RING/FYVE/PHD"/>
</dbReference>
<dbReference type="Proteomes" id="UP000001074">
    <property type="component" value="Unassembled WGS sequence"/>
</dbReference>
<evidence type="ECO:0000313" key="8">
    <source>
        <dbReference type="Ensembl" id="ENSMLUP00000012753.2"/>
    </source>
</evidence>
<dbReference type="SUPFAM" id="SSF57850">
    <property type="entry name" value="RING/U-box"/>
    <property type="match status" value="1"/>
</dbReference>
<dbReference type="PROSITE" id="PS50188">
    <property type="entry name" value="B302_SPRY"/>
    <property type="match status" value="1"/>
</dbReference>
<evidence type="ECO:0000256" key="4">
    <source>
        <dbReference type="PROSITE-ProRule" id="PRU00024"/>
    </source>
</evidence>
<dbReference type="EMBL" id="AAPE02063716">
    <property type="status" value="NOT_ANNOTATED_CDS"/>
    <property type="molecule type" value="Genomic_DNA"/>
</dbReference>
<dbReference type="Pfam" id="PF13765">
    <property type="entry name" value="PRY"/>
    <property type="match status" value="1"/>
</dbReference>
<dbReference type="InterPro" id="IPR001870">
    <property type="entry name" value="B30.2/SPRY"/>
</dbReference>
<evidence type="ECO:0000259" key="6">
    <source>
        <dbReference type="PROSITE" id="PS50119"/>
    </source>
</evidence>
<dbReference type="GO" id="GO:0008270">
    <property type="term" value="F:zinc ion binding"/>
    <property type="evidence" value="ECO:0007669"/>
    <property type="project" value="UniProtKB-KW"/>
</dbReference>
<dbReference type="InterPro" id="IPR006574">
    <property type="entry name" value="PRY"/>
</dbReference>
<dbReference type="Pfam" id="PF15227">
    <property type="entry name" value="zf-C3HC4_4"/>
    <property type="match status" value="1"/>
</dbReference>
<dbReference type="FunCoup" id="G1PP41">
    <property type="interactions" value="1288"/>
</dbReference>
<keyword evidence="1" id="KW-0479">Metal-binding</keyword>
<dbReference type="Gene3D" id="2.60.120.920">
    <property type="match status" value="1"/>
</dbReference>
<dbReference type="Pfam" id="PF00643">
    <property type="entry name" value="zf-B_box"/>
    <property type="match status" value="1"/>
</dbReference>
<dbReference type="InterPro" id="IPR050143">
    <property type="entry name" value="TRIM/RBCC"/>
</dbReference>
<dbReference type="AlphaFoldDB" id="G1PP41"/>